<gene>
    <name evidence="2" type="ORF">O9H85_00940</name>
</gene>
<accession>A0ABT4Q2H9</accession>
<evidence type="ECO:0000313" key="2">
    <source>
        <dbReference type="EMBL" id="MCZ8511022.1"/>
    </source>
</evidence>
<organism evidence="2 3">
    <name type="scientific">Paenibacillus gyeongsangnamensis</name>
    <dbReference type="NCBI Taxonomy" id="3388067"/>
    <lineage>
        <taxon>Bacteria</taxon>
        <taxon>Bacillati</taxon>
        <taxon>Bacillota</taxon>
        <taxon>Bacilli</taxon>
        <taxon>Bacillales</taxon>
        <taxon>Paenibacillaceae</taxon>
        <taxon>Paenibacillus</taxon>
    </lineage>
</organism>
<feature type="transmembrane region" description="Helical" evidence="1">
    <location>
        <begin position="12"/>
        <end position="31"/>
    </location>
</feature>
<proteinExistence type="predicted"/>
<dbReference type="EMBL" id="JAQAGZ010000001">
    <property type="protein sequence ID" value="MCZ8511022.1"/>
    <property type="molecule type" value="Genomic_DNA"/>
</dbReference>
<evidence type="ECO:0000313" key="3">
    <source>
        <dbReference type="Proteomes" id="UP001527882"/>
    </source>
</evidence>
<dbReference type="RefSeq" id="WP_269879394.1">
    <property type="nucleotide sequence ID" value="NZ_JAQAGZ010000001.1"/>
</dbReference>
<keyword evidence="1" id="KW-0472">Membrane</keyword>
<protein>
    <recommendedName>
        <fullName evidence="4">DUF2182 domain-containing protein</fullName>
    </recommendedName>
</protein>
<sequence>MSSYVMDAPWLGLLFYTGVVFASIFPMVLSVTGQERRGEQGGMTALSPKKRIRRAISGVFLFAMGMRCPS</sequence>
<name>A0ABT4Q2H9_9BACL</name>
<keyword evidence="1" id="KW-1133">Transmembrane helix</keyword>
<comment type="caution">
    <text evidence="2">The sequence shown here is derived from an EMBL/GenBank/DDBJ whole genome shotgun (WGS) entry which is preliminary data.</text>
</comment>
<dbReference type="Proteomes" id="UP001527882">
    <property type="component" value="Unassembled WGS sequence"/>
</dbReference>
<reference evidence="2 3" key="1">
    <citation type="submission" date="2022-12" db="EMBL/GenBank/DDBJ databases">
        <title>Draft genome sequence of Paenibacillus sp. dW9.</title>
        <authorList>
            <person name="Choi E.-W."/>
            <person name="Kim D.-U."/>
        </authorList>
    </citation>
    <scope>NUCLEOTIDE SEQUENCE [LARGE SCALE GENOMIC DNA]</scope>
    <source>
        <strain evidence="3">dW9</strain>
    </source>
</reference>
<evidence type="ECO:0000256" key="1">
    <source>
        <dbReference type="SAM" id="Phobius"/>
    </source>
</evidence>
<evidence type="ECO:0008006" key="4">
    <source>
        <dbReference type="Google" id="ProtNLM"/>
    </source>
</evidence>
<keyword evidence="1" id="KW-0812">Transmembrane</keyword>
<keyword evidence="3" id="KW-1185">Reference proteome</keyword>